<gene>
    <name evidence="4" type="ORF">Vretifemale_8833</name>
    <name evidence="5" type="ORF">Vretimale_18351</name>
</gene>
<comment type="caution">
    <text evidence="4">The sequence shown here is derived from an EMBL/GenBank/DDBJ whole genome shotgun (WGS) entry which is preliminary data.</text>
</comment>
<feature type="compositionally biased region" description="Low complexity" evidence="3">
    <location>
        <begin position="345"/>
        <end position="366"/>
    </location>
</feature>
<reference evidence="4" key="1">
    <citation type="journal article" date="2021" name="Proc. Natl. Acad. Sci. U.S.A.">
        <title>Three genomes in the algal genus Volvox reveal the fate of a haploid sex-determining region after a transition to homothallism.</title>
        <authorList>
            <person name="Yamamoto K."/>
            <person name="Hamaji T."/>
            <person name="Kawai-Toyooka H."/>
            <person name="Matsuzaki R."/>
            <person name="Takahashi F."/>
            <person name="Nishimura Y."/>
            <person name="Kawachi M."/>
            <person name="Noguchi H."/>
            <person name="Minakuchi Y."/>
            <person name="Umen J.G."/>
            <person name="Toyoda A."/>
            <person name="Nozaki H."/>
        </authorList>
    </citation>
    <scope>NUCLEOTIDE SEQUENCE</scope>
    <source>
        <strain evidence="5">NIES-3785</strain>
        <strain evidence="4">NIES-3786</strain>
    </source>
</reference>
<sequence length="613" mass="63913">MVSQGVSCFVCDSANKAALVCPSCIDNTLLFERRKMLLELSERRASLLQKLTGLIAHRQAHVDLEVRRQHLVTAADREQERVRRAAAAVDEAKRRAAHLRASNIARRTFLERATAELSSRRAEHLAHHPTLLRYQALTHSHVAAMLLAEQRSKLAVLLDTLPLRVAAIRSAPGSHGRGVGPGAGRAPAAQNGLGGDATGGGGGASVSVMAGTGNGGGSGGGSVSGSAAGSSPIQLTLCNLKLPDSASVAPLMVSQPESTSAALGYLLLLAELLSTYLGGPLLHEGSFQGSTSVVWQQHSFWNRRPSSSNARLPLFLEEGAGGGPALSNPFPGLTAKVRGPSWASTQPTGQPQHGPPHQQQQNPHQQLMQSYSHMTHSGAAAGAAASAFSMLTRAISGGMSGGRGGPAGGGNGASYTPQVDEALVRQRHTDLRLAYDMLLRSLACFSRDKILPLCLQLPPGWGPLGWLVVVCASVRRDPGTEAVLVAAQQALLTGHGSGDLRVGGFAGDGEGAGAQDNDDYEAVEVEEDGWDVVQAPFLPPPPSQPDEVEHWTRAMFTDANAVHLHGGVLVGGGAGTTPLAQIRRPGFGSLALALGQSGPPAMSLERVRSIFSK</sequence>
<evidence type="ECO:0000313" key="4">
    <source>
        <dbReference type="EMBL" id="GIL79515.1"/>
    </source>
</evidence>
<feature type="region of interest" description="Disordered" evidence="3">
    <location>
        <begin position="323"/>
        <end position="367"/>
    </location>
</feature>
<dbReference type="GO" id="GO:0000149">
    <property type="term" value="F:SNARE binding"/>
    <property type="evidence" value="ECO:0007669"/>
    <property type="project" value="TreeGrafter"/>
</dbReference>
<dbReference type="GO" id="GO:0032991">
    <property type="term" value="C:protein-containing complex"/>
    <property type="evidence" value="ECO:0007669"/>
    <property type="project" value="UniProtKB-ARBA"/>
</dbReference>
<dbReference type="GO" id="GO:0005768">
    <property type="term" value="C:endosome"/>
    <property type="evidence" value="ECO:0007669"/>
    <property type="project" value="TreeGrafter"/>
</dbReference>
<dbReference type="EMBL" id="BNCP01000016">
    <property type="protein sequence ID" value="GIL79515.1"/>
    <property type="molecule type" value="Genomic_DNA"/>
</dbReference>
<evidence type="ECO:0000313" key="6">
    <source>
        <dbReference type="Proteomes" id="UP000747110"/>
    </source>
</evidence>
<name>A0A8J4CHD7_9CHLO</name>
<organism evidence="4 6">
    <name type="scientific">Volvox reticuliferus</name>
    <dbReference type="NCBI Taxonomy" id="1737510"/>
    <lineage>
        <taxon>Eukaryota</taxon>
        <taxon>Viridiplantae</taxon>
        <taxon>Chlorophyta</taxon>
        <taxon>core chlorophytes</taxon>
        <taxon>Chlorophyceae</taxon>
        <taxon>CS clade</taxon>
        <taxon>Chlamydomonadales</taxon>
        <taxon>Volvocaceae</taxon>
        <taxon>Volvox</taxon>
    </lineage>
</organism>
<evidence type="ECO:0000256" key="1">
    <source>
        <dbReference type="ARBA" id="ARBA00023054"/>
    </source>
</evidence>
<dbReference type="Proteomes" id="UP000747110">
    <property type="component" value="Unassembled WGS sequence"/>
</dbReference>
<dbReference type="PANTHER" id="PTHR15157:SF5">
    <property type="entry name" value="UV RADIATION RESISTANCE-ASSOCIATED GENE PROTEIN"/>
    <property type="match status" value="1"/>
</dbReference>
<dbReference type="Pfam" id="PF10186">
    <property type="entry name" value="ATG14"/>
    <property type="match status" value="1"/>
</dbReference>
<protein>
    <submittedName>
        <fullName evidence="4">Uncharacterized protein</fullName>
    </submittedName>
</protein>
<feature type="coiled-coil region" evidence="2">
    <location>
        <begin position="75"/>
        <end position="102"/>
    </location>
</feature>
<feature type="region of interest" description="Disordered" evidence="3">
    <location>
        <begin position="171"/>
        <end position="197"/>
    </location>
</feature>
<dbReference type="Proteomes" id="UP000722791">
    <property type="component" value="Unassembled WGS sequence"/>
</dbReference>
<keyword evidence="6" id="KW-1185">Reference proteome</keyword>
<evidence type="ECO:0000313" key="5">
    <source>
        <dbReference type="EMBL" id="GIM15633.1"/>
    </source>
</evidence>
<dbReference type="OrthoDB" id="549573at2759"/>
<dbReference type="GO" id="GO:0000323">
    <property type="term" value="C:lytic vacuole"/>
    <property type="evidence" value="ECO:0007669"/>
    <property type="project" value="TreeGrafter"/>
</dbReference>
<dbReference type="GO" id="GO:0035493">
    <property type="term" value="P:SNARE complex assembly"/>
    <property type="evidence" value="ECO:0007669"/>
    <property type="project" value="TreeGrafter"/>
</dbReference>
<dbReference type="AlphaFoldDB" id="A0A8J4CHD7"/>
<evidence type="ECO:0000256" key="3">
    <source>
        <dbReference type="SAM" id="MobiDB-lite"/>
    </source>
</evidence>
<keyword evidence="1 2" id="KW-0175">Coiled coil</keyword>
<evidence type="ECO:0000256" key="2">
    <source>
        <dbReference type="SAM" id="Coils"/>
    </source>
</evidence>
<dbReference type="PANTHER" id="PTHR15157">
    <property type="entry name" value="UV RADIATION RESISTANCE-ASSOCIATED GENE PROTEIN"/>
    <property type="match status" value="1"/>
</dbReference>
<accession>A0A8J4CHD7</accession>
<dbReference type="EMBL" id="BNCQ01000066">
    <property type="protein sequence ID" value="GIM15633.1"/>
    <property type="molecule type" value="Genomic_DNA"/>
</dbReference>
<proteinExistence type="predicted"/>
<dbReference type="InterPro" id="IPR018791">
    <property type="entry name" value="UV_resistance/autophagy_Atg14"/>
</dbReference>